<evidence type="ECO:0000256" key="1">
    <source>
        <dbReference type="SAM" id="MobiDB-lite"/>
    </source>
</evidence>
<dbReference type="Pfam" id="PF10536">
    <property type="entry name" value="PMD"/>
    <property type="match status" value="1"/>
</dbReference>
<evidence type="ECO:0000313" key="4">
    <source>
        <dbReference type="Proteomes" id="UP000257109"/>
    </source>
</evidence>
<dbReference type="EMBL" id="QJKJ01011310">
    <property type="protein sequence ID" value="RDX71493.1"/>
    <property type="molecule type" value="Genomic_DNA"/>
</dbReference>
<dbReference type="AlphaFoldDB" id="A0A371EZX2"/>
<feature type="region of interest" description="Disordered" evidence="1">
    <location>
        <begin position="465"/>
        <end position="506"/>
    </location>
</feature>
<evidence type="ECO:0000259" key="2">
    <source>
        <dbReference type="Pfam" id="PF10536"/>
    </source>
</evidence>
<protein>
    <recommendedName>
        <fullName evidence="2">Aminotransferase-like plant mobile domain-containing protein</fullName>
    </recommendedName>
</protein>
<comment type="caution">
    <text evidence="3">The sequence shown here is derived from an EMBL/GenBank/DDBJ whole genome shotgun (WGS) entry which is preliminary data.</text>
</comment>
<dbReference type="OrthoDB" id="1572276at2759"/>
<dbReference type="InterPro" id="IPR044824">
    <property type="entry name" value="MAIN-like"/>
</dbReference>
<dbReference type="PANTHER" id="PTHR46033">
    <property type="entry name" value="PROTEIN MAIN-LIKE 2"/>
    <property type="match status" value="1"/>
</dbReference>
<dbReference type="STRING" id="157652.A0A371EZX2"/>
<name>A0A371EZX2_MUCPR</name>
<sequence>MVSPLSGGNPLYRTAYFIKPCMEDSTRLPHSTFSFGRTAITSNDAKLPSLEVRYNGWHYPQEEWKTWVQQIQHKYEYLWIRAGIDQAIKASTYQICRNDELILELAQRWCSKTNTFMFLWGEATITLEDVKVCWGYSVVGAPISSPLVSDEEREIEQELIKVFRMFFKTKAKRADHYPWMKHFMRTESHVEHEAFLSLWLSRFVFPGRSHKAILKSVFPIAIHLAKGTKLALAPAVLASIYRDLSLLNNKIRTVTTTTELEVILWAPIQLVQVWALERFPALEPRFHVIEQGQFMMAKWHTAKMTKRDNLKLILDSSKARNGFIWRPYKNSPPLQLCNKEGMWVCDNPNFNDELESFTRCLRVSELVGMECVEHYCPNRVAMQFGMDQDIPAMLTRYNENPWMSYSQLVSDKNLLTALSSCHRPNVTSRYYRWWKQSNPSKEGDMHDHCVVSSSEHLLLTLPSVKKEGEGSFGPPPGFTSKTLPSVKKEGEEGEGSYGPPPGFTSNVKREQEDFDEVGELSIVELSEASSEVRCLGDDEVGNGKALASPLSAVFPSSSVEGARNAKDDENRVKMENLFCDKDGVSDMEMEDASPCTANIAFDLESRIGKLERVIAKLKAAKIGPRVQNVRVKADK</sequence>
<evidence type="ECO:0000313" key="3">
    <source>
        <dbReference type="EMBL" id="RDX71493.1"/>
    </source>
</evidence>
<feature type="non-terminal residue" evidence="3">
    <location>
        <position position="635"/>
    </location>
</feature>
<dbReference type="PANTHER" id="PTHR46033:SF67">
    <property type="entry name" value="AMINOTRANSFERASE-LIKE, PLANT MOBILE DOMAIN FAMILY PROTEIN"/>
    <property type="match status" value="1"/>
</dbReference>
<organism evidence="3 4">
    <name type="scientific">Mucuna pruriens</name>
    <name type="common">Velvet bean</name>
    <name type="synonym">Dolichos pruriens</name>
    <dbReference type="NCBI Taxonomy" id="157652"/>
    <lineage>
        <taxon>Eukaryota</taxon>
        <taxon>Viridiplantae</taxon>
        <taxon>Streptophyta</taxon>
        <taxon>Embryophyta</taxon>
        <taxon>Tracheophyta</taxon>
        <taxon>Spermatophyta</taxon>
        <taxon>Magnoliopsida</taxon>
        <taxon>eudicotyledons</taxon>
        <taxon>Gunneridae</taxon>
        <taxon>Pentapetalae</taxon>
        <taxon>rosids</taxon>
        <taxon>fabids</taxon>
        <taxon>Fabales</taxon>
        <taxon>Fabaceae</taxon>
        <taxon>Papilionoideae</taxon>
        <taxon>50 kb inversion clade</taxon>
        <taxon>NPAAA clade</taxon>
        <taxon>indigoferoid/millettioid clade</taxon>
        <taxon>Phaseoleae</taxon>
        <taxon>Mucuna</taxon>
    </lineage>
</organism>
<gene>
    <name evidence="3" type="ORF">CR513_49155</name>
</gene>
<accession>A0A371EZX2</accession>
<proteinExistence type="predicted"/>
<keyword evidence="4" id="KW-1185">Reference proteome</keyword>
<dbReference type="InterPro" id="IPR019557">
    <property type="entry name" value="AminoTfrase-like_pln_mobile"/>
</dbReference>
<reference evidence="3" key="1">
    <citation type="submission" date="2018-05" db="EMBL/GenBank/DDBJ databases">
        <title>Draft genome of Mucuna pruriens seed.</title>
        <authorList>
            <person name="Nnadi N.E."/>
            <person name="Vos R."/>
            <person name="Hasami M.H."/>
            <person name="Devisetty U.K."/>
            <person name="Aguiy J.C."/>
        </authorList>
    </citation>
    <scope>NUCLEOTIDE SEQUENCE [LARGE SCALE GENOMIC DNA]</scope>
    <source>
        <strain evidence="3">JCA_2017</strain>
    </source>
</reference>
<feature type="domain" description="Aminotransferase-like plant mobile" evidence="2">
    <location>
        <begin position="83"/>
        <end position="435"/>
    </location>
</feature>
<dbReference type="Proteomes" id="UP000257109">
    <property type="component" value="Unassembled WGS sequence"/>
</dbReference>
<dbReference type="GO" id="GO:0010073">
    <property type="term" value="P:meristem maintenance"/>
    <property type="evidence" value="ECO:0007669"/>
    <property type="project" value="InterPro"/>
</dbReference>